<reference evidence="2" key="1">
    <citation type="journal article" date="2022" name="Nat. Commun.">
        <title>Chromosome evolution and the genetic basis of agronomically important traits in greater yam.</title>
        <authorList>
            <person name="Bredeson J.V."/>
            <person name="Lyons J.B."/>
            <person name="Oniyinde I.O."/>
            <person name="Okereke N.R."/>
            <person name="Kolade O."/>
            <person name="Nnabue I."/>
            <person name="Nwadili C.O."/>
            <person name="Hribova E."/>
            <person name="Parker M."/>
            <person name="Nwogha J."/>
            <person name="Shu S."/>
            <person name="Carlson J."/>
            <person name="Kariba R."/>
            <person name="Muthemba S."/>
            <person name="Knop K."/>
            <person name="Barton G.J."/>
            <person name="Sherwood A.V."/>
            <person name="Lopez-Montes A."/>
            <person name="Asiedu R."/>
            <person name="Jamnadass R."/>
            <person name="Muchugi A."/>
            <person name="Goodstein D."/>
            <person name="Egesi C.N."/>
            <person name="Featherston J."/>
            <person name="Asfaw A."/>
            <person name="Simpson G.G."/>
            <person name="Dolezel J."/>
            <person name="Hendre P.S."/>
            <person name="Van Deynze A."/>
            <person name="Kumar P.L."/>
            <person name="Obidiegwu J.E."/>
            <person name="Bhattacharjee R."/>
            <person name="Rokhsar D.S."/>
        </authorList>
    </citation>
    <scope>NUCLEOTIDE SEQUENCE [LARGE SCALE GENOMIC DNA]</scope>
    <source>
        <strain evidence="2">cv. TDa95/00328</strain>
    </source>
</reference>
<accession>A0ACB7VNU5</accession>
<protein>
    <submittedName>
        <fullName evidence="1">ArsR-like helix-turn-helix domain-containing protein</fullName>
    </submittedName>
</protein>
<evidence type="ECO:0000313" key="2">
    <source>
        <dbReference type="Proteomes" id="UP000827976"/>
    </source>
</evidence>
<dbReference type="EMBL" id="CM037017">
    <property type="protein sequence ID" value="KAH7676288.1"/>
    <property type="molecule type" value="Genomic_DNA"/>
</dbReference>
<organism evidence="1 2">
    <name type="scientific">Dioscorea alata</name>
    <name type="common">Purple yam</name>
    <dbReference type="NCBI Taxonomy" id="55571"/>
    <lineage>
        <taxon>Eukaryota</taxon>
        <taxon>Viridiplantae</taxon>
        <taxon>Streptophyta</taxon>
        <taxon>Embryophyta</taxon>
        <taxon>Tracheophyta</taxon>
        <taxon>Spermatophyta</taxon>
        <taxon>Magnoliopsida</taxon>
        <taxon>Liliopsida</taxon>
        <taxon>Dioscoreales</taxon>
        <taxon>Dioscoreaceae</taxon>
        <taxon>Dioscorea</taxon>
    </lineage>
</organism>
<keyword evidence="2" id="KW-1185">Reference proteome</keyword>
<comment type="caution">
    <text evidence="1">The sequence shown here is derived from an EMBL/GenBank/DDBJ whole genome shotgun (WGS) entry which is preliminary data.</text>
</comment>
<dbReference type="Proteomes" id="UP000827976">
    <property type="component" value="Chromosome 7"/>
</dbReference>
<evidence type="ECO:0000313" key="1">
    <source>
        <dbReference type="EMBL" id="KAH7676288.1"/>
    </source>
</evidence>
<proteinExistence type="predicted"/>
<sequence length="596" mass="66438">MKEEFSTSENKPTTLSKSPVPGTRARASRTKECPRAEPVTGVSPGLKLRPKPVSPEPNTIPKPGRSILPSKMRPGGDEVGAPGEREMEDPKIVVRTGNRAVEHYARMRRRSDSNFKGVEVDGKTSEWQQRLETSESLVNRLQSEMLMMKAQLERMHSHNLELEAHKKQLAESLLAAQAKISAYERRDQLISQLEAQKKQLTDNLLAAQAKISAYEKRNQVAMTSQVSQQSDFEDVRSVIASKLDNLRSKKDVTRQGRTVLVQPLVAEPRARAPEPQPKIPVAQPFPPPPPPPPRGLPPPPPPPPPRVAPTGSNAMQKPTALVELYQSLMKRDGKKGPLGNGSSSSPLANNAHNSIVGEIQNRSSHLLAIKADVETKGGFIRDLIEKVNSAAYSDIEDVLNFVGWLDKELSTLADERAVLKHFNWPERKADALREAAFEYRDLKRLAIESASFEDDTSMSCEATLKKITTLLDKSERSIQRLVKLRETTMLSYKENKIPVDWMLDSGMVKKIKLASVKLARVYIRRVLTELRSGRHTEKESTHESLIVQGVHFAYRAYQFAGGLDSETMCAFEELRKRAVQSNGRGSRDQLPGITLS</sequence>
<name>A0ACB7VNU5_DIOAL</name>
<gene>
    <name evidence="1" type="ORF">IHE45_07G005000</name>
</gene>